<dbReference type="Gene3D" id="1.10.10.10">
    <property type="entry name" value="Winged helix-like DNA-binding domain superfamily/Winged helix DNA-binding domain"/>
    <property type="match status" value="1"/>
</dbReference>
<name>A0AAI9DQZ3_PLUGE</name>
<dbReference type="SUPFAM" id="SSF46785">
    <property type="entry name" value="Winged helix' DNA-binding domain"/>
    <property type="match status" value="1"/>
</dbReference>
<protein>
    <submittedName>
        <fullName evidence="2">LexA family transcriptional regulator</fullName>
    </submittedName>
</protein>
<dbReference type="InterPro" id="IPR036388">
    <property type="entry name" value="WH-like_DNA-bd_sf"/>
</dbReference>
<comment type="caution">
    <text evidence="2">The sequence shown here is derived from an EMBL/GenBank/DDBJ whole genome shotgun (WGS) entry which is preliminary data.</text>
</comment>
<dbReference type="AlphaFoldDB" id="A0AAI9DQZ3"/>
<dbReference type="EMBL" id="ABLOKC030000046">
    <property type="protein sequence ID" value="EML1474294.1"/>
    <property type="molecule type" value="Genomic_DNA"/>
</dbReference>
<feature type="domain" description="LexA repressor DNA-binding" evidence="1">
    <location>
        <begin position="1"/>
        <end position="65"/>
    </location>
</feature>
<accession>A0AAI9DQZ3</accession>
<reference evidence="2" key="1">
    <citation type="submission" date="2024-02" db="EMBL/GenBank/DDBJ databases">
        <authorList>
            <consortium name="Clinical and Environmental Microbiology Branch: Whole genome sequencing antimicrobial resistance pathogens in the healthcare setting"/>
        </authorList>
    </citation>
    <scope>NUCLEOTIDE SEQUENCE</scope>
    <source>
        <strain evidence="2">2021DK-00143</strain>
    </source>
</reference>
<gene>
    <name evidence="2" type="ORF">QEG54_005127</name>
</gene>
<dbReference type="InterPro" id="IPR036390">
    <property type="entry name" value="WH_DNA-bd_sf"/>
</dbReference>
<dbReference type="GO" id="GO:0006508">
    <property type="term" value="P:proteolysis"/>
    <property type="evidence" value="ECO:0007669"/>
    <property type="project" value="InterPro"/>
</dbReference>
<evidence type="ECO:0000313" key="2">
    <source>
        <dbReference type="EMBL" id="EML1474294.1"/>
    </source>
</evidence>
<dbReference type="GO" id="GO:0004252">
    <property type="term" value="F:serine-type endopeptidase activity"/>
    <property type="evidence" value="ECO:0007669"/>
    <property type="project" value="InterPro"/>
</dbReference>
<sequence>MTMLPPRQQQALDILISYQREHGFPPTNAELASLMGARSTNTAVTHLRALQRKGLITIRPHQSRGIVINKSFCNPDSYVISLVRALVDGKEYAKEQAVAWLETHEE</sequence>
<evidence type="ECO:0000259" key="1">
    <source>
        <dbReference type="Pfam" id="PF01726"/>
    </source>
</evidence>
<proteinExistence type="predicted"/>
<dbReference type="Pfam" id="PF01726">
    <property type="entry name" value="LexA_DNA_bind"/>
    <property type="match status" value="1"/>
</dbReference>
<dbReference type="InterPro" id="IPR006199">
    <property type="entry name" value="LexA_DNA-bd_dom"/>
</dbReference>
<organism evidence="2">
    <name type="scientific">Pluralibacter gergoviae</name>
    <name type="common">Enterobacter gergoviae</name>
    <dbReference type="NCBI Taxonomy" id="61647"/>
    <lineage>
        <taxon>Bacteria</taxon>
        <taxon>Pseudomonadati</taxon>
        <taxon>Pseudomonadota</taxon>
        <taxon>Gammaproteobacteria</taxon>
        <taxon>Enterobacterales</taxon>
        <taxon>Enterobacteriaceae</taxon>
        <taxon>Pluralibacter</taxon>
    </lineage>
</organism>